<organism evidence="2 3">
    <name type="scientific">Bacillus thuringiensis</name>
    <dbReference type="NCBI Taxonomy" id="1428"/>
    <lineage>
        <taxon>Bacteria</taxon>
        <taxon>Bacillati</taxon>
        <taxon>Bacillota</taxon>
        <taxon>Bacilli</taxon>
        <taxon>Bacillales</taxon>
        <taxon>Bacillaceae</taxon>
        <taxon>Bacillus</taxon>
        <taxon>Bacillus cereus group</taxon>
    </lineage>
</organism>
<comment type="caution">
    <text evidence="2">The sequence shown here is derived from an EMBL/GenBank/DDBJ whole genome shotgun (WGS) entry which is preliminary data.</text>
</comment>
<reference evidence="1" key="2">
    <citation type="submission" date="2019-07" db="EMBL/GenBank/DDBJ databases">
        <title>Draft Genome Sequence of Bacillus thuringiensis Strain S906, an Isolate Toxic for Coleopteran and Lepidopteran.</title>
        <authorList>
            <person name="Grynberg P."/>
            <person name="Martins E.S."/>
            <person name="Queiroz P.R."/>
            <person name="Togawa R.C."/>
            <person name="Martins N.F."/>
            <person name="Praca L.B."/>
            <person name="Fiuza V."/>
            <person name="Ramos F."/>
            <person name="Silva E."/>
            <person name="Monnerat R.G."/>
        </authorList>
    </citation>
    <scope>NUCLEOTIDE SEQUENCE</scope>
    <source>
        <strain evidence="1">S906</strain>
    </source>
</reference>
<gene>
    <name evidence="2" type="ORF">CN398_10240</name>
    <name evidence="1" type="ORF">FLM80_15500</name>
</gene>
<evidence type="ECO:0000313" key="2">
    <source>
        <dbReference type="EMBL" id="PFB08088.1"/>
    </source>
</evidence>
<dbReference type="EMBL" id="NTUS01000026">
    <property type="protein sequence ID" value="PFB08088.1"/>
    <property type="molecule type" value="Genomic_DNA"/>
</dbReference>
<dbReference type="Proteomes" id="UP000220397">
    <property type="component" value="Unassembled WGS sequence"/>
</dbReference>
<dbReference type="Proteomes" id="UP001168357">
    <property type="component" value="Unassembled WGS sequence"/>
</dbReference>
<sequence length="95" mass="11074">MKRKEIEIFASVYATSDESDEVYVKMDDCPIQRQEGKMNSIAMKEEDTYELCVCYQALSGRGLKRNICPHFQGCKQVQRNKQKRIKIFCSALENK</sequence>
<dbReference type="AlphaFoldDB" id="A0A9X6VCM8"/>
<name>A0A9X6VCM8_BACTU</name>
<dbReference type="EMBL" id="VIGY01000019">
    <property type="protein sequence ID" value="MDN7078468.1"/>
    <property type="molecule type" value="Genomic_DNA"/>
</dbReference>
<dbReference type="RefSeq" id="WP_000823052.1">
    <property type="nucleotide sequence ID" value="NZ_JARSUL010000030.1"/>
</dbReference>
<reference evidence="2 3" key="1">
    <citation type="submission" date="2017-09" db="EMBL/GenBank/DDBJ databases">
        <title>Large-scale bioinformatics analysis of Bacillus genomes uncovers conserved roles of natural products in bacterial physiology.</title>
        <authorList>
            <consortium name="Agbiome Team Llc"/>
            <person name="Bleich R.M."/>
            <person name="Kirk G.J."/>
            <person name="Santa Maria K.C."/>
            <person name="Allen S.E."/>
            <person name="Farag S."/>
            <person name="Shank E.A."/>
            <person name="Bowers A."/>
        </authorList>
    </citation>
    <scope>NUCLEOTIDE SEQUENCE [LARGE SCALE GENOMIC DNA]</scope>
    <source>
        <strain evidence="2 3">AFS015413</strain>
    </source>
</reference>
<evidence type="ECO:0000313" key="1">
    <source>
        <dbReference type="EMBL" id="MDN7078468.1"/>
    </source>
</evidence>
<evidence type="ECO:0000313" key="3">
    <source>
        <dbReference type="Proteomes" id="UP000220397"/>
    </source>
</evidence>
<protein>
    <submittedName>
        <fullName evidence="2">Uncharacterized protein</fullName>
    </submittedName>
</protein>
<accession>A0A9X6VCM8</accession>
<proteinExistence type="predicted"/>